<comment type="caution">
    <text evidence="13">The sequence shown here is derived from an EMBL/GenBank/DDBJ whole genome shotgun (WGS) entry which is preliminary data.</text>
</comment>
<evidence type="ECO:0000313" key="13">
    <source>
        <dbReference type="EMBL" id="MBU8877130.1"/>
    </source>
</evidence>
<evidence type="ECO:0000256" key="5">
    <source>
        <dbReference type="ARBA" id="ARBA00022692"/>
    </source>
</evidence>
<feature type="transmembrane region" description="Helical" evidence="11">
    <location>
        <begin position="12"/>
        <end position="29"/>
    </location>
</feature>
<keyword evidence="6 11" id="KW-0378">Hydrolase</keyword>
<dbReference type="Pfam" id="PF17820">
    <property type="entry name" value="PDZ_6"/>
    <property type="match status" value="2"/>
</dbReference>
<dbReference type="NCBIfam" id="TIGR00054">
    <property type="entry name" value="RIP metalloprotease RseP"/>
    <property type="match status" value="1"/>
</dbReference>
<dbReference type="PANTHER" id="PTHR42837">
    <property type="entry name" value="REGULATOR OF SIGMA-E PROTEASE RSEP"/>
    <property type="match status" value="1"/>
</dbReference>
<dbReference type="InterPro" id="IPR008915">
    <property type="entry name" value="Peptidase_M50"/>
</dbReference>
<protein>
    <recommendedName>
        <fullName evidence="11">Zinc metalloprotease</fullName>
        <ecNumber evidence="11">3.4.24.-</ecNumber>
    </recommendedName>
</protein>
<evidence type="ECO:0000256" key="8">
    <source>
        <dbReference type="ARBA" id="ARBA00022989"/>
    </source>
</evidence>
<dbReference type="GO" id="GO:0008237">
    <property type="term" value="F:metallopeptidase activity"/>
    <property type="evidence" value="ECO:0007669"/>
    <property type="project" value="UniProtKB-KW"/>
</dbReference>
<feature type="transmembrane region" description="Helical" evidence="11">
    <location>
        <begin position="433"/>
        <end position="451"/>
    </location>
</feature>
<dbReference type="InterPro" id="IPR001478">
    <property type="entry name" value="PDZ"/>
</dbReference>
<evidence type="ECO:0000259" key="12">
    <source>
        <dbReference type="SMART" id="SM00228"/>
    </source>
</evidence>
<sequence>MQSIVSLFTTYLPYFFLVLTLLVFVHEYGHYWVGRRFGIHAEVFSIGFGPEIFGWTDRNGTRWKISIIPLGGYVKFLGDNDATSATPSDEPLSPSERKRAFFSQPLYARAAVVLGGPMANLLFAFLLLTGVFFFAGEPYTPTTVAVQVEGPAARAGLRTGDEIVRLADKRIDRYEDIQEAQFLYWAKPMPVEYRRGNQLLRGEIQPQYCERTDRYNNTLRYGDLGIDQFIRPVVGGFTANSPAEAAGLKVGDLLVAIDGKPVEYFSRIPELIGKSGGQPVQVKYEREGRYGETTITPIVDKTVDCAGKEQIVGRLRVRPAAVTELRQHGVIGAMGAGVRAVWGMTSMFYTSMGQILTATRPVDELGGPIRIAKAAGEASYAGWAGILNLVIALSVVLGIFNLLPVPMLDGGHLAMYAYEAVRGKPLSLRAQEVGLKLGFALVIGMALIATFNDIRLLLR</sequence>
<keyword evidence="4" id="KW-0645">Protease</keyword>
<proteinExistence type="inferred from homology"/>
<evidence type="ECO:0000256" key="9">
    <source>
        <dbReference type="ARBA" id="ARBA00023049"/>
    </source>
</evidence>
<reference evidence="13 14" key="1">
    <citation type="submission" date="2021-06" db="EMBL/GenBank/DDBJ databases">
        <authorList>
            <person name="Lee D.H."/>
        </authorList>
    </citation>
    <scope>NUCLEOTIDE SEQUENCE [LARGE SCALE GENOMIC DNA]</scope>
    <source>
        <strain evidence="13 14">MMS21-HV4-11</strain>
    </source>
</reference>
<gene>
    <name evidence="13" type="primary">rseP</name>
    <name evidence="13" type="ORF">KQ910_25385</name>
</gene>
<feature type="transmembrane region" description="Helical" evidence="11">
    <location>
        <begin position="106"/>
        <end position="135"/>
    </location>
</feature>
<evidence type="ECO:0000256" key="2">
    <source>
        <dbReference type="ARBA" id="ARBA00004141"/>
    </source>
</evidence>
<feature type="domain" description="PDZ" evidence="12">
    <location>
        <begin position="130"/>
        <end position="197"/>
    </location>
</feature>
<evidence type="ECO:0000256" key="10">
    <source>
        <dbReference type="ARBA" id="ARBA00023136"/>
    </source>
</evidence>
<accession>A0ABS6ISX0</accession>
<feature type="transmembrane region" description="Helical" evidence="11">
    <location>
        <begin position="380"/>
        <end position="403"/>
    </location>
</feature>
<evidence type="ECO:0000256" key="4">
    <source>
        <dbReference type="ARBA" id="ARBA00022670"/>
    </source>
</evidence>
<comment type="similarity">
    <text evidence="3 11">Belongs to the peptidase M50B family.</text>
</comment>
<dbReference type="Pfam" id="PF02163">
    <property type="entry name" value="Peptidase_M50"/>
    <property type="match status" value="1"/>
</dbReference>
<dbReference type="PANTHER" id="PTHR42837:SF2">
    <property type="entry name" value="MEMBRANE METALLOPROTEASE ARASP2, CHLOROPLASTIC-RELATED"/>
    <property type="match status" value="1"/>
</dbReference>
<keyword evidence="14" id="KW-1185">Reference proteome</keyword>
<keyword evidence="7 11" id="KW-0862">Zinc</keyword>
<keyword evidence="9 11" id="KW-0482">Metalloprotease</keyword>
<dbReference type="RefSeq" id="WP_216966576.1">
    <property type="nucleotide sequence ID" value="NZ_JAHOPB010000003.1"/>
</dbReference>
<dbReference type="EC" id="3.4.24.-" evidence="11"/>
<comment type="cofactor">
    <cofactor evidence="1 11">
        <name>Zn(2+)</name>
        <dbReference type="ChEBI" id="CHEBI:29105"/>
    </cofactor>
</comment>
<evidence type="ECO:0000256" key="1">
    <source>
        <dbReference type="ARBA" id="ARBA00001947"/>
    </source>
</evidence>
<keyword evidence="8 11" id="KW-1133">Transmembrane helix</keyword>
<dbReference type="Proteomes" id="UP000727907">
    <property type="component" value="Unassembled WGS sequence"/>
</dbReference>
<feature type="domain" description="PDZ" evidence="12">
    <location>
        <begin position="198"/>
        <end position="288"/>
    </location>
</feature>
<name>A0ABS6ISX0_9HYPH</name>
<evidence type="ECO:0000313" key="14">
    <source>
        <dbReference type="Proteomes" id="UP000727907"/>
    </source>
</evidence>
<organism evidence="13 14">
    <name type="scientific">Reyranella humidisoli</name>
    <dbReference type="NCBI Taxonomy" id="2849149"/>
    <lineage>
        <taxon>Bacteria</taxon>
        <taxon>Pseudomonadati</taxon>
        <taxon>Pseudomonadota</taxon>
        <taxon>Alphaproteobacteria</taxon>
        <taxon>Hyphomicrobiales</taxon>
        <taxon>Reyranellaceae</taxon>
        <taxon>Reyranella</taxon>
    </lineage>
</organism>
<dbReference type="InterPro" id="IPR041489">
    <property type="entry name" value="PDZ_6"/>
</dbReference>
<keyword evidence="10 11" id="KW-0472">Membrane</keyword>
<comment type="subcellular location">
    <subcellularLocation>
        <location evidence="2">Membrane</location>
        <topology evidence="2">Multi-pass membrane protein</topology>
    </subcellularLocation>
</comment>
<dbReference type="CDD" id="cd23081">
    <property type="entry name" value="cpPDZ_EcRseP-like"/>
    <property type="match status" value="1"/>
</dbReference>
<keyword evidence="11" id="KW-0479">Metal-binding</keyword>
<keyword evidence="5 11" id="KW-0812">Transmembrane</keyword>
<evidence type="ECO:0000256" key="11">
    <source>
        <dbReference type="RuleBase" id="RU362031"/>
    </source>
</evidence>
<dbReference type="InterPro" id="IPR004387">
    <property type="entry name" value="Pept_M50_Zn"/>
</dbReference>
<dbReference type="CDD" id="cd06163">
    <property type="entry name" value="S2P-M50_PDZ_RseP-like"/>
    <property type="match status" value="1"/>
</dbReference>
<evidence type="ECO:0000256" key="7">
    <source>
        <dbReference type="ARBA" id="ARBA00022833"/>
    </source>
</evidence>
<evidence type="ECO:0000256" key="6">
    <source>
        <dbReference type="ARBA" id="ARBA00022801"/>
    </source>
</evidence>
<evidence type="ECO:0000256" key="3">
    <source>
        <dbReference type="ARBA" id="ARBA00007931"/>
    </source>
</evidence>
<dbReference type="SMART" id="SM00228">
    <property type="entry name" value="PDZ"/>
    <property type="match status" value="2"/>
</dbReference>
<dbReference type="EMBL" id="JAHOPB010000003">
    <property type="protein sequence ID" value="MBU8877130.1"/>
    <property type="molecule type" value="Genomic_DNA"/>
</dbReference>